<evidence type="ECO:0000256" key="5">
    <source>
        <dbReference type="ARBA" id="ARBA00023136"/>
    </source>
</evidence>
<evidence type="ECO:0000256" key="1">
    <source>
        <dbReference type="ARBA" id="ARBA00004141"/>
    </source>
</evidence>
<protein>
    <submittedName>
        <fullName evidence="7">Putative monocarboxylate transporter</fullName>
    </submittedName>
</protein>
<sequence length="427" mass="46731">MMCFDKYRGVASGIKFAGYSMASLLFPTILTSLRDAYGLRGCMLVYAALTMNVTALTLLLKEPPWQINSRNHEARTSAQQRKSISWIKPAPPESAFANPVTHPDGATTVVVGTAELMNFATPNDIGVNQNMCNRSTRPEVLVTHSSSNSRNKYLASNAKNMISFESWLRKLKRLGKRENTSDVVATEARSTEAQTATFAYEVTQTNQTNQCTRQEPYLPSSFIGQIRNLVIKPKFYACVLAIVAIDYTVAVFPATIVDYALDKGASRSHADLSVTYCSPSELVGRIVLPLIGDSRYVSRTALVSASFILLAVTMLVLPATPSFLAYIIVSACATMLLACLVAMKPVVVADYFGIESVATGWGFAGVTLLPLLLCNPYIIGYFRDVGGSYDGLYQLQAGIHCFVGGLFGLLSVLDRRRQKKWTTTRTD</sequence>
<feature type="transmembrane region" description="Helical" evidence="6">
    <location>
        <begin position="37"/>
        <end position="60"/>
    </location>
</feature>
<feature type="transmembrane region" description="Helical" evidence="6">
    <location>
        <begin position="323"/>
        <end position="347"/>
    </location>
</feature>
<evidence type="ECO:0000256" key="6">
    <source>
        <dbReference type="SAM" id="Phobius"/>
    </source>
</evidence>
<feature type="transmembrane region" description="Helical" evidence="6">
    <location>
        <begin position="391"/>
        <end position="413"/>
    </location>
</feature>
<dbReference type="PANTHER" id="PTHR43385:SF1">
    <property type="entry name" value="RIBOFLAVIN TRANSPORTER RIBJ"/>
    <property type="match status" value="1"/>
</dbReference>
<dbReference type="SUPFAM" id="SSF103473">
    <property type="entry name" value="MFS general substrate transporter"/>
    <property type="match status" value="1"/>
</dbReference>
<accession>A0A6M2CZV1</accession>
<keyword evidence="5 6" id="KW-0472">Membrane</keyword>
<evidence type="ECO:0000256" key="3">
    <source>
        <dbReference type="ARBA" id="ARBA00022692"/>
    </source>
</evidence>
<evidence type="ECO:0000256" key="2">
    <source>
        <dbReference type="ARBA" id="ARBA00022448"/>
    </source>
</evidence>
<dbReference type="VEuPathDB" id="VectorBase:LOC119185015"/>
<dbReference type="EMBL" id="GHWJ01005790">
    <property type="protein sequence ID" value="NOV38527.1"/>
    <property type="molecule type" value="Transcribed_RNA"/>
</dbReference>
<evidence type="ECO:0000313" key="7">
    <source>
        <dbReference type="EMBL" id="NOV38527.1"/>
    </source>
</evidence>
<dbReference type="InterPro" id="IPR036259">
    <property type="entry name" value="MFS_trans_sf"/>
</dbReference>
<keyword evidence="4 6" id="KW-1133">Transmembrane helix</keyword>
<comment type="subcellular location">
    <subcellularLocation>
        <location evidence="1">Membrane</location>
        <topology evidence="1">Multi-pass membrane protein</topology>
    </subcellularLocation>
</comment>
<dbReference type="OrthoDB" id="6499973at2759"/>
<dbReference type="GO" id="GO:0016020">
    <property type="term" value="C:membrane"/>
    <property type="evidence" value="ECO:0007669"/>
    <property type="project" value="UniProtKB-SubCell"/>
</dbReference>
<evidence type="ECO:0000256" key="4">
    <source>
        <dbReference type="ARBA" id="ARBA00022989"/>
    </source>
</evidence>
<dbReference type="InterPro" id="IPR052983">
    <property type="entry name" value="MFS_Riboflavin_Transporter"/>
</dbReference>
<organism evidence="7">
    <name type="scientific">Rhipicephalus microplus</name>
    <name type="common">Cattle tick</name>
    <name type="synonym">Boophilus microplus</name>
    <dbReference type="NCBI Taxonomy" id="6941"/>
    <lineage>
        <taxon>Eukaryota</taxon>
        <taxon>Metazoa</taxon>
        <taxon>Ecdysozoa</taxon>
        <taxon>Arthropoda</taxon>
        <taxon>Chelicerata</taxon>
        <taxon>Arachnida</taxon>
        <taxon>Acari</taxon>
        <taxon>Parasitiformes</taxon>
        <taxon>Ixodida</taxon>
        <taxon>Ixodoidea</taxon>
        <taxon>Ixodidae</taxon>
        <taxon>Rhipicephalinae</taxon>
        <taxon>Rhipicephalus</taxon>
        <taxon>Boophilus</taxon>
    </lineage>
</organism>
<feature type="transmembrane region" description="Helical" evidence="6">
    <location>
        <begin position="296"/>
        <end position="317"/>
    </location>
</feature>
<dbReference type="FunFam" id="1.20.1250.20:FF:000462">
    <property type="entry name" value="Monocarboxylate transporter, putative"/>
    <property type="match status" value="1"/>
</dbReference>
<keyword evidence="3 6" id="KW-0812">Transmembrane</keyword>
<name>A0A6M2CZV1_RHIMP</name>
<reference evidence="7" key="1">
    <citation type="submission" date="2019-09" db="EMBL/GenBank/DDBJ databases">
        <title>Organ-specific transcriptomic study of the physiology of the cattle tick, Rhipicephalus microplus.</title>
        <authorList>
            <person name="Tirloni L."/>
            <person name="Braz G."/>
            <person name="Gandara A.C.P."/>
            <person name="Sabadin G.A."/>
            <person name="da Silva R.M."/>
            <person name="Guizzo M.G."/>
            <person name="Machado J.A."/>
            <person name="Costa E.P."/>
            <person name="Gomes H.F."/>
            <person name="Moraes J."/>
            <person name="Mota M.B.S."/>
            <person name="Mesquita R.D."/>
            <person name="Alvarenga P.H."/>
            <person name="Alves F."/>
            <person name="Seixas A."/>
            <person name="da Fonseca R.N."/>
            <person name="Fogaca A."/>
            <person name="Logullo C."/>
            <person name="Tanaka A."/>
            <person name="Daffre S."/>
            <person name="Termignoni C."/>
            <person name="Vaz I.S.Jr."/>
            <person name="Oliveira P.L."/>
            <person name="Ribeiro J.M."/>
        </authorList>
    </citation>
    <scope>NUCLEOTIDE SEQUENCE</scope>
    <source>
        <strain evidence="7">Porto Alegre</strain>
    </source>
</reference>
<dbReference type="AlphaFoldDB" id="A0A6M2CZV1"/>
<keyword evidence="2" id="KW-0813">Transport</keyword>
<feature type="transmembrane region" description="Helical" evidence="6">
    <location>
        <begin position="12"/>
        <end position="31"/>
    </location>
</feature>
<dbReference type="PANTHER" id="PTHR43385">
    <property type="entry name" value="RIBOFLAVIN TRANSPORTER RIBJ"/>
    <property type="match status" value="1"/>
</dbReference>
<proteinExistence type="predicted"/>
<feature type="transmembrane region" description="Helical" evidence="6">
    <location>
        <begin position="359"/>
        <end position="379"/>
    </location>
</feature>